<dbReference type="PROSITE" id="PS00383">
    <property type="entry name" value="TYR_PHOSPHATASE_1"/>
    <property type="match status" value="1"/>
</dbReference>
<evidence type="ECO:0000256" key="3">
    <source>
        <dbReference type="ARBA" id="ARBA00022801"/>
    </source>
</evidence>
<evidence type="ECO:0000256" key="5">
    <source>
        <dbReference type="SAM" id="MobiDB-lite"/>
    </source>
</evidence>
<dbReference type="InterPro" id="IPR029021">
    <property type="entry name" value="Prot-tyrosine_phosphatase-like"/>
</dbReference>
<dbReference type="GO" id="GO:0008330">
    <property type="term" value="F:protein tyrosine/threonine phosphatase activity"/>
    <property type="evidence" value="ECO:0007669"/>
    <property type="project" value="TreeGrafter"/>
</dbReference>
<reference evidence="8" key="1">
    <citation type="submission" date="2022-12" db="EMBL/GenBank/DDBJ databases">
        <title>Genome assemblies of Blomia tropicalis.</title>
        <authorList>
            <person name="Cui Y."/>
        </authorList>
    </citation>
    <scope>NUCLEOTIDE SEQUENCE</scope>
    <source>
        <tissue evidence="8">Adult mites</tissue>
    </source>
</reference>
<dbReference type="PANTHER" id="PTHR10159">
    <property type="entry name" value="DUAL SPECIFICITY PROTEIN PHOSPHATASE"/>
    <property type="match status" value="1"/>
</dbReference>
<proteinExistence type="inferred from homology"/>
<comment type="similarity">
    <text evidence="1">Belongs to the protein-tyrosine phosphatase family. Non-receptor class dual specificity subfamily.</text>
</comment>
<feature type="domain" description="Tyrosine specific protein phosphatases" evidence="7">
    <location>
        <begin position="460"/>
        <end position="518"/>
    </location>
</feature>
<dbReference type="Gene3D" id="3.90.190.10">
    <property type="entry name" value="Protein tyrosine phosphatase superfamily"/>
    <property type="match status" value="1"/>
</dbReference>
<feature type="region of interest" description="Disordered" evidence="5">
    <location>
        <begin position="354"/>
        <end position="387"/>
    </location>
</feature>
<feature type="compositionally biased region" description="Basic and acidic residues" evidence="5">
    <location>
        <begin position="556"/>
        <end position="579"/>
    </location>
</feature>
<dbReference type="InterPro" id="IPR000340">
    <property type="entry name" value="Dual-sp_phosphatase_cat-dom"/>
</dbReference>
<dbReference type="GO" id="GO:0017017">
    <property type="term" value="F:MAP kinase tyrosine/serine/threonine phosphatase activity"/>
    <property type="evidence" value="ECO:0007669"/>
    <property type="project" value="TreeGrafter"/>
</dbReference>
<protein>
    <recommendedName>
        <fullName evidence="2">protein-tyrosine-phosphatase</fullName>
        <ecNumber evidence="2">3.1.3.48</ecNumber>
    </recommendedName>
</protein>
<evidence type="ECO:0000259" key="6">
    <source>
        <dbReference type="PROSITE" id="PS50054"/>
    </source>
</evidence>
<dbReference type="InterPro" id="IPR016130">
    <property type="entry name" value="Tyr_Pase_AS"/>
</dbReference>
<dbReference type="Proteomes" id="UP001142055">
    <property type="component" value="Chromosome 3"/>
</dbReference>
<evidence type="ECO:0000256" key="4">
    <source>
        <dbReference type="ARBA" id="ARBA00022912"/>
    </source>
</evidence>
<dbReference type="GO" id="GO:0043409">
    <property type="term" value="P:negative regulation of MAPK cascade"/>
    <property type="evidence" value="ECO:0007669"/>
    <property type="project" value="TreeGrafter"/>
</dbReference>
<dbReference type="Pfam" id="PF00782">
    <property type="entry name" value="DSPc"/>
    <property type="match status" value="1"/>
</dbReference>
<feature type="domain" description="Tyrosine-protein phosphatase" evidence="6">
    <location>
        <begin position="317"/>
        <end position="539"/>
    </location>
</feature>
<dbReference type="InterPro" id="IPR020422">
    <property type="entry name" value="TYR_PHOSPHATASE_DUAL_dom"/>
</dbReference>
<evidence type="ECO:0000259" key="7">
    <source>
        <dbReference type="PROSITE" id="PS50056"/>
    </source>
</evidence>
<accession>A0A9Q0RLW6</accession>
<dbReference type="SMART" id="SM00195">
    <property type="entry name" value="DSPc"/>
    <property type="match status" value="1"/>
</dbReference>
<dbReference type="PROSITE" id="PS50056">
    <property type="entry name" value="TYR_PHOSPHATASE_2"/>
    <property type="match status" value="1"/>
</dbReference>
<feature type="region of interest" description="Disordered" evidence="5">
    <location>
        <begin position="32"/>
        <end position="57"/>
    </location>
</feature>
<evidence type="ECO:0000256" key="1">
    <source>
        <dbReference type="ARBA" id="ARBA00008601"/>
    </source>
</evidence>
<name>A0A9Q0RLW6_BLOTA</name>
<evidence type="ECO:0000256" key="2">
    <source>
        <dbReference type="ARBA" id="ARBA00013064"/>
    </source>
</evidence>
<dbReference type="GO" id="GO:0005829">
    <property type="term" value="C:cytosol"/>
    <property type="evidence" value="ECO:0007669"/>
    <property type="project" value="TreeGrafter"/>
</dbReference>
<dbReference type="PROSITE" id="PS50054">
    <property type="entry name" value="TYR_PHOSPHATASE_DUAL"/>
    <property type="match status" value="1"/>
</dbReference>
<dbReference type="EC" id="3.1.3.48" evidence="2"/>
<dbReference type="InterPro" id="IPR000387">
    <property type="entry name" value="Tyr_Pase_dom"/>
</dbReference>
<evidence type="ECO:0000313" key="8">
    <source>
        <dbReference type="EMBL" id="KAJ6217796.1"/>
    </source>
</evidence>
<organism evidence="8 9">
    <name type="scientific">Blomia tropicalis</name>
    <name type="common">Mite</name>
    <dbReference type="NCBI Taxonomy" id="40697"/>
    <lineage>
        <taxon>Eukaryota</taxon>
        <taxon>Metazoa</taxon>
        <taxon>Ecdysozoa</taxon>
        <taxon>Arthropoda</taxon>
        <taxon>Chelicerata</taxon>
        <taxon>Arachnida</taxon>
        <taxon>Acari</taxon>
        <taxon>Acariformes</taxon>
        <taxon>Sarcoptiformes</taxon>
        <taxon>Astigmata</taxon>
        <taxon>Glycyphagoidea</taxon>
        <taxon>Echimyopodidae</taxon>
        <taxon>Blomia</taxon>
    </lineage>
</organism>
<gene>
    <name evidence="8" type="ORF">RDWZM_008953</name>
</gene>
<evidence type="ECO:0000313" key="9">
    <source>
        <dbReference type="Proteomes" id="UP001142055"/>
    </source>
</evidence>
<feature type="compositionally biased region" description="Low complexity" evidence="5">
    <location>
        <begin position="354"/>
        <end position="372"/>
    </location>
</feature>
<dbReference type="PANTHER" id="PTHR10159:SF528">
    <property type="entry name" value="PUCKERED, ISOFORM A"/>
    <property type="match status" value="1"/>
</dbReference>
<keyword evidence="3" id="KW-0378">Hydrolase</keyword>
<keyword evidence="4" id="KW-0904">Protein phosphatase</keyword>
<dbReference type="SUPFAM" id="SSF52799">
    <property type="entry name" value="(Phosphotyrosine protein) phosphatases II"/>
    <property type="match status" value="1"/>
</dbReference>
<dbReference type="GO" id="GO:0033550">
    <property type="term" value="F:MAP kinase tyrosine phosphatase activity"/>
    <property type="evidence" value="ECO:0007669"/>
    <property type="project" value="TreeGrafter"/>
</dbReference>
<sequence>MSAVDVVNLCADSSFTQTSFNPQVMRVNESNLMDSTSSDDNNETTTSGTTTSHDTTMNVSTECHSTQTNGNGHHQSIVHRRLHRRHKLHLKLDIESAKQYRKFSLHFGNNNQSTTTTTTTTTGTNVPELMVTSPTTSNSSELSKHHHHNQNSNHGLRPIENHIGNPNFMRFRKSLSPVSKSCQISSNNQKLFTNHVPSPSSASAAMSDNVGTNRFMLKLRPFSAHIETSCSHQLLSSSPKCLCAACCGSSSGSSGTESSFSPNSCISLCSSSSSCSSTSSLCFANSQQMSMIDDSSPVGCGAGDDDDEEDRAVREANATPILPFLYLGNERDATDESRLHDLDIQYVLNVTAKPNPSTNLSPPTSIPSSPVSANDDGATSPMITDDSTTSMVYTNSVDSRNVIPSFSIPQADSCDNAFDNLCDTTNKSSSSSLSSTWSRVTNRKYKWLPASDNYQQNLKQYFEEAFQFIDEARQRGQRVLVHCQAGISRSATITIAYLMRHRTWNLVDAYKFVKSKRPIISPNFNFMGQLLEFQEMLSGLKQQAQVALERPNVDGTETKNDLNNNDSDHHEMSSDVANH</sequence>
<keyword evidence="9" id="KW-1185">Reference proteome</keyword>
<feature type="compositionally biased region" description="Low complexity" evidence="5">
    <location>
        <begin position="34"/>
        <end position="56"/>
    </location>
</feature>
<feature type="region of interest" description="Disordered" evidence="5">
    <location>
        <begin position="133"/>
        <end position="158"/>
    </location>
</feature>
<comment type="caution">
    <text evidence="8">The sequence shown here is derived from an EMBL/GenBank/DDBJ whole genome shotgun (WGS) entry which is preliminary data.</text>
</comment>
<dbReference type="AlphaFoldDB" id="A0A9Q0RLW6"/>
<dbReference type="EMBL" id="JAPWDV010000003">
    <property type="protein sequence ID" value="KAJ6217796.1"/>
    <property type="molecule type" value="Genomic_DNA"/>
</dbReference>
<feature type="region of interest" description="Disordered" evidence="5">
    <location>
        <begin position="550"/>
        <end position="579"/>
    </location>
</feature>